<dbReference type="InterPro" id="IPR001387">
    <property type="entry name" value="Cro/C1-type_HTH"/>
</dbReference>
<dbReference type="PROSITE" id="PS50943">
    <property type="entry name" value="HTH_CROC1"/>
    <property type="match status" value="1"/>
</dbReference>
<evidence type="ECO:0000259" key="1">
    <source>
        <dbReference type="PROSITE" id="PS50943"/>
    </source>
</evidence>
<protein>
    <submittedName>
        <fullName evidence="2">Helix-turn-helix protein</fullName>
    </submittedName>
</protein>
<dbReference type="AlphaFoldDB" id="A0A3N4YKZ0"/>
<dbReference type="EMBL" id="RKQZ01000001">
    <property type="protein sequence ID" value="RPF20096.1"/>
    <property type="molecule type" value="Genomic_DNA"/>
</dbReference>
<dbReference type="InterPro" id="IPR010982">
    <property type="entry name" value="Lambda_DNA-bd_dom_sf"/>
</dbReference>
<name>A0A3N4YKZ0_9MICO</name>
<dbReference type="Pfam" id="PF13560">
    <property type="entry name" value="HTH_31"/>
    <property type="match status" value="1"/>
</dbReference>
<organism evidence="2 3">
    <name type="scientific">Myceligenerans xiligouense</name>
    <dbReference type="NCBI Taxonomy" id="253184"/>
    <lineage>
        <taxon>Bacteria</taxon>
        <taxon>Bacillati</taxon>
        <taxon>Actinomycetota</taxon>
        <taxon>Actinomycetes</taxon>
        <taxon>Micrococcales</taxon>
        <taxon>Promicromonosporaceae</taxon>
        <taxon>Myceligenerans</taxon>
    </lineage>
</organism>
<dbReference type="Gene3D" id="1.10.260.40">
    <property type="entry name" value="lambda repressor-like DNA-binding domains"/>
    <property type="match status" value="1"/>
</dbReference>
<reference evidence="2 3" key="1">
    <citation type="submission" date="2018-11" db="EMBL/GenBank/DDBJ databases">
        <title>Sequencing the genomes of 1000 actinobacteria strains.</title>
        <authorList>
            <person name="Klenk H.-P."/>
        </authorList>
    </citation>
    <scope>NUCLEOTIDE SEQUENCE [LARGE SCALE GENOMIC DNA]</scope>
    <source>
        <strain evidence="2 3">DSM 15700</strain>
    </source>
</reference>
<dbReference type="SUPFAM" id="SSF47413">
    <property type="entry name" value="lambda repressor-like DNA-binding domains"/>
    <property type="match status" value="1"/>
</dbReference>
<keyword evidence="3" id="KW-1185">Reference proteome</keyword>
<dbReference type="SMART" id="SM00530">
    <property type="entry name" value="HTH_XRE"/>
    <property type="match status" value="1"/>
</dbReference>
<dbReference type="Proteomes" id="UP000280501">
    <property type="component" value="Unassembled WGS sequence"/>
</dbReference>
<feature type="domain" description="HTH cro/C1-type" evidence="1">
    <location>
        <begin position="40"/>
        <end position="93"/>
    </location>
</feature>
<sequence>MTSQYPRWSDVRRGIVDRLGEDALAEAHERTQAYIDGHRLAQRRTESGLTQQDVADRMGITKSRVSQIERGDVSTFAVIARYVEALGGTVQVTAVFGDDMYLLRGTHAA</sequence>
<proteinExistence type="predicted"/>
<evidence type="ECO:0000313" key="3">
    <source>
        <dbReference type="Proteomes" id="UP000280501"/>
    </source>
</evidence>
<dbReference type="OrthoDB" id="3256054at2"/>
<evidence type="ECO:0000313" key="2">
    <source>
        <dbReference type="EMBL" id="RPF20096.1"/>
    </source>
</evidence>
<gene>
    <name evidence="2" type="ORF">EDD34_0674</name>
</gene>
<comment type="caution">
    <text evidence="2">The sequence shown here is derived from an EMBL/GenBank/DDBJ whole genome shotgun (WGS) entry which is preliminary data.</text>
</comment>
<accession>A0A3N4YKZ0</accession>
<dbReference type="CDD" id="cd00093">
    <property type="entry name" value="HTH_XRE"/>
    <property type="match status" value="1"/>
</dbReference>
<dbReference type="GO" id="GO:0003677">
    <property type="term" value="F:DNA binding"/>
    <property type="evidence" value="ECO:0007669"/>
    <property type="project" value="InterPro"/>
</dbReference>